<comment type="caution">
    <text evidence="4">The sequence shown here is derived from an EMBL/GenBank/DDBJ whole genome shotgun (WGS) entry which is preliminary data.</text>
</comment>
<keyword evidence="2" id="KW-1133">Transmembrane helix</keyword>
<evidence type="ECO:0000259" key="3">
    <source>
        <dbReference type="Pfam" id="PF18915"/>
    </source>
</evidence>
<name>A0A1F5SHG7_9BACT</name>
<gene>
    <name evidence="4" type="ORF">A2227_05805</name>
</gene>
<feature type="region of interest" description="Disordered" evidence="1">
    <location>
        <begin position="316"/>
        <end position="335"/>
    </location>
</feature>
<feature type="compositionally biased region" description="Low complexity" evidence="1">
    <location>
        <begin position="254"/>
        <end position="268"/>
    </location>
</feature>
<feature type="region of interest" description="Disordered" evidence="1">
    <location>
        <begin position="174"/>
        <end position="205"/>
    </location>
</feature>
<reference evidence="4 5" key="1">
    <citation type="journal article" date="2016" name="Nat. Commun.">
        <title>Thousands of microbial genomes shed light on interconnected biogeochemical processes in an aquifer system.</title>
        <authorList>
            <person name="Anantharaman K."/>
            <person name="Brown C.T."/>
            <person name="Hug L.A."/>
            <person name="Sharon I."/>
            <person name="Castelle C.J."/>
            <person name="Probst A.J."/>
            <person name="Thomas B.C."/>
            <person name="Singh A."/>
            <person name="Wilkins M.J."/>
            <person name="Karaoz U."/>
            <person name="Brodie E.L."/>
            <person name="Williams K.H."/>
            <person name="Hubbard S.S."/>
            <person name="Banfield J.F."/>
        </authorList>
    </citation>
    <scope>NUCLEOTIDE SEQUENCE [LARGE SCALE GENOMIC DNA]</scope>
</reference>
<dbReference type="Pfam" id="PF18915">
    <property type="entry name" value="DUF5667"/>
    <property type="match status" value="1"/>
</dbReference>
<evidence type="ECO:0000313" key="4">
    <source>
        <dbReference type="EMBL" id="OGF25986.1"/>
    </source>
</evidence>
<organism evidence="4 5">
    <name type="scientific">Candidatus Falkowbacteria bacterium RIFOXYA2_FULL_47_19</name>
    <dbReference type="NCBI Taxonomy" id="1797994"/>
    <lineage>
        <taxon>Bacteria</taxon>
        <taxon>Candidatus Falkowiibacteriota</taxon>
    </lineage>
</organism>
<dbReference type="EMBL" id="MFGB01000018">
    <property type="protein sequence ID" value="OGF25986.1"/>
    <property type="molecule type" value="Genomic_DNA"/>
</dbReference>
<feature type="region of interest" description="Disordered" evidence="1">
    <location>
        <begin position="217"/>
        <end position="276"/>
    </location>
</feature>
<dbReference type="AlphaFoldDB" id="A0A1F5SHG7"/>
<feature type="compositionally biased region" description="Acidic residues" evidence="1">
    <location>
        <begin position="195"/>
        <end position="205"/>
    </location>
</feature>
<sequence>MKEDDILIQLNKLKDIEPDAEWKKRNRELLYSQVSAQADEGARIGWFKVFERQLSIFTLRVSQPAMTVMLIIVFIFGGGILSLRAARDTAPGDSMYIAKILGEKTQYALTFDVKKKAQLGLEFAGNRVKEINKVLTQNESGDKTETVARLKEDFKKELSGVKDRVAKINEEQKISVKDAPAADENKEEVSGQEELSTENTEEGEDVQLFSAAFERDDRGVQVSESEPIPFPAAAGEGDNEPATGTNLLEAEGPATTSEAAANSTSSAEVVEKSAVPNPEEALYQAGELLSQEDYSATLNKLDEAGEAIDQVNKEEGEVLGAEEVVENNTASTTAN</sequence>
<keyword evidence="2" id="KW-0472">Membrane</keyword>
<evidence type="ECO:0000313" key="5">
    <source>
        <dbReference type="Proteomes" id="UP000178367"/>
    </source>
</evidence>
<dbReference type="InterPro" id="IPR043725">
    <property type="entry name" value="DUF5667"/>
</dbReference>
<feature type="domain" description="DUF5667" evidence="3">
    <location>
        <begin position="89"/>
        <end position="175"/>
    </location>
</feature>
<evidence type="ECO:0000256" key="2">
    <source>
        <dbReference type="SAM" id="Phobius"/>
    </source>
</evidence>
<proteinExistence type="predicted"/>
<evidence type="ECO:0000256" key="1">
    <source>
        <dbReference type="SAM" id="MobiDB-lite"/>
    </source>
</evidence>
<feature type="transmembrane region" description="Helical" evidence="2">
    <location>
        <begin position="65"/>
        <end position="86"/>
    </location>
</feature>
<protein>
    <recommendedName>
        <fullName evidence="3">DUF5667 domain-containing protein</fullName>
    </recommendedName>
</protein>
<keyword evidence="2" id="KW-0812">Transmembrane</keyword>
<dbReference type="Proteomes" id="UP000178367">
    <property type="component" value="Unassembled WGS sequence"/>
</dbReference>
<accession>A0A1F5SHG7</accession>